<dbReference type="PROSITE" id="PS50011">
    <property type="entry name" value="PROTEIN_KINASE_DOM"/>
    <property type="match status" value="1"/>
</dbReference>
<dbReference type="InterPro" id="IPR020635">
    <property type="entry name" value="Tyr_kinase_cat_dom"/>
</dbReference>
<dbReference type="AlphaFoldDB" id="A0A1B0D7Y9"/>
<dbReference type="EnsemblMetazoa" id="PPAI003662-RA">
    <property type="protein sequence ID" value="PPAI003662-PA"/>
    <property type="gene ID" value="PPAI003662"/>
</dbReference>
<feature type="compositionally biased region" description="Basic and acidic residues" evidence="1">
    <location>
        <begin position="179"/>
        <end position="189"/>
    </location>
</feature>
<feature type="compositionally biased region" description="Basic residues" evidence="1">
    <location>
        <begin position="231"/>
        <end position="247"/>
    </location>
</feature>
<dbReference type="GO" id="GO:0017147">
    <property type="term" value="F:Wnt-protein binding"/>
    <property type="evidence" value="ECO:0007669"/>
    <property type="project" value="TreeGrafter"/>
</dbReference>
<dbReference type="VEuPathDB" id="VectorBase:PPAPM1_005258"/>
<organism evidence="2 3">
    <name type="scientific">Phlebotomus papatasi</name>
    <name type="common">Sandfly</name>
    <dbReference type="NCBI Taxonomy" id="29031"/>
    <lineage>
        <taxon>Eukaryota</taxon>
        <taxon>Metazoa</taxon>
        <taxon>Ecdysozoa</taxon>
        <taxon>Arthropoda</taxon>
        <taxon>Hexapoda</taxon>
        <taxon>Insecta</taxon>
        <taxon>Pterygota</taxon>
        <taxon>Neoptera</taxon>
        <taxon>Endopterygota</taxon>
        <taxon>Diptera</taxon>
        <taxon>Nematocera</taxon>
        <taxon>Psychodoidea</taxon>
        <taxon>Psychodidae</taxon>
        <taxon>Phlebotomus</taxon>
        <taxon>Phlebotomus</taxon>
    </lineage>
</organism>
<feature type="compositionally biased region" description="Basic and acidic residues" evidence="1">
    <location>
        <begin position="140"/>
        <end position="152"/>
    </location>
</feature>
<reference evidence="2" key="1">
    <citation type="submission" date="2022-08" db="UniProtKB">
        <authorList>
            <consortium name="EnsemblMetazoa"/>
        </authorList>
    </citation>
    <scope>IDENTIFICATION</scope>
    <source>
        <strain evidence="2">Israel</strain>
    </source>
</reference>
<dbReference type="Pfam" id="PF07714">
    <property type="entry name" value="PK_Tyr_Ser-Thr"/>
    <property type="match status" value="1"/>
</dbReference>
<dbReference type="InterPro" id="IPR001245">
    <property type="entry name" value="Ser-Thr/Tyr_kinase_cat_dom"/>
</dbReference>
<keyword evidence="3" id="KW-1185">Reference proteome</keyword>
<feature type="compositionally biased region" description="Low complexity" evidence="1">
    <location>
        <begin position="199"/>
        <end position="209"/>
    </location>
</feature>
<dbReference type="GO" id="GO:0043235">
    <property type="term" value="C:receptor complex"/>
    <property type="evidence" value="ECO:0007669"/>
    <property type="project" value="TreeGrafter"/>
</dbReference>
<evidence type="ECO:0000256" key="1">
    <source>
        <dbReference type="SAM" id="MobiDB-lite"/>
    </source>
</evidence>
<dbReference type="GO" id="GO:0004714">
    <property type="term" value="F:transmembrane receptor protein tyrosine kinase activity"/>
    <property type="evidence" value="ECO:0007669"/>
    <property type="project" value="TreeGrafter"/>
</dbReference>
<feature type="region of interest" description="Disordered" evidence="1">
    <location>
        <begin position="101"/>
        <end position="304"/>
    </location>
</feature>
<dbReference type="GO" id="GO:0005524">
    <property type="term" value="F:ATP binding"/>
    <property type="evidence" value="ECO:0007669"/>
    <property type="project" value="InterPro"/>
</dbReference>
<dbReference type="GO" id="GO:0005886">
    <property type="term" value="C:plasma membrane"/>
    <property type="evidence" value="ECO:0007669"/>
    <property type="project" value="TreeGrafter"/>
</dbReference>
<dbReference type="PRINTS" id="PR00109">
    <property type="entry name" value="TYRKINASE"/>
</dbReference>
<evidence type="ECO:0000313" key="3">
    <source>
        <dbReference type="Proteomes" id="UP000092462"/>
    </source>
</evidence>
<dbReference type="InterPro" id="IPR050122">
    <property type="entry name" value="RTK"/>
</dbReference>
<dbReference type="InterPro" id="IPR000719">
    <property type="entry name" value="Prot_kinase_dom"/>
</dbReference>
<sequence>MPSESILYGKFTTESDVWSFGVVLWEIYSYGLQPYYGYSNQEVISMVRARQLLPCPEACPSPVYSLMVECWHEQAVRRPSFPEIGHRLKIWYQARKRNEQAENSSSFGGGSRKGSTFSISTSNPRGQVVTPSSSSQHSLGKNDQEIPVKERSNSTSGNHMVSSSSLERGHHHHHHHHHQSLEREREGSFSHHHHHSKSRLSNASNSNLSMGGVPGAAFASSDEQLHEPQRRSKGSKDKHHHHHHRQRLNSGTESSERTRKSDPDMEVAPTTGRKSSVASVKSADRDAILMVSPSKRLPPPYPQF</sequence>
<accession>A0A1B0D7Y9</accession>
<dbReference type="Proteomes" id="UP000092462">
    <property type="component" value="Unassembled WGS sequence"/>
</dbReference>
<dbReference type="SUPFAM" id="SSF56112">
    <property type="entry name" value="Protein kinase-like (PK-like)"/>
    <property type="match status" value="1"/>
</dbReference>
<evidence type="ECO:0000313" key="2">
    <source>
        <dbReference type="EnsemblMetazoa" id="PPAI003662-PA"/>
    </source>
</evidence>
<protein>
    <submittedName>
        <fullName evidence="2">Uncharacterized protein</fullName>
    </submittedName>
</protein>
<feature type="compositionally biased region" description="Polar residues" evidence="1">
    <location>
        <begin position="153"/>
        <end position="166"/>
    </location>
</feature>
<dbReference type="SMART" id="SM00219">
    <property type="entry name" value="TyrKc"/>
    <property type="match status" value="1"/>
</dbReference>
<dbReference type="GO" id="GO:0007169">
    <property type="term" value="P:cell surface receptor protein tyrosine kinase signaling pathway"/>
    <property type="evidence" value="ECO:0007669"/>
    <property type="project" value="TreeGrafter"/>
</dbReference>
<dbReference type="InterPro" id="IPR011009">
    <property type="entry name" value="Kinase-like_dom_sf"/>
</dbReference>
<dbReference type="Gene3D" id="1.10.510.10">
    <property type="entry name" value="Transferase(Phosphotransferase) domain 1"/>
    <property type="match status" value="1"/>
</dbReference>
<dbReference type="PANTHER" id="PTHR24416">
    <property type="entry name" value="TYROSINE-PROTEIN KINASE RECEPTOR"/>
    <property type="match status" value="1"/>
</dbReference>
<dbReference type="VEuPathDB" id="VectorBase:PPAI003662"/>
<feature type="compositionally biased region" description="Basic and acidic residues" evidence="1">
    <location>
        <begin position="254"/>
        <end position="263"/>
    </location>
</feature>
<dbReference type="PANTHER" id="PTHR24416:SF611">
    <property type="entry name" value="TYROSINE-PROTEIN KINASE TRANSMEMBRANE RECEPTOR ROR"/>
    <property type="match status" value="1"/>
</dbReference>
<feature type="compositionally biased region" description="Polar residues" evidence="1">
    <location>
        <begin position="119"/>
        <end position="139"/>
    </location>
</feature>
<dbReference type="EMBL" id="AJVK01034522">
    <property type="status" value="NOT_ANNOTATED_CDS"/>
    <property type="molecule type" value="Genomic_DNA"/>
</dbReference>
<name>A0A1B0D7Y9_PHLPP</name>
<proteinExistence type="predicted"/>
<feature type="compositionally biased region" description="Basic residues" evidence="1">
    <location>
        <begin position="169"/>
        <end position="178"/>
    </location>
</feature>